<dbReference type="HAMAP" id="MF_00185">
    <property type="entry name" value="IPP_trans"/>
    <property type="match status" value="1"/>
</dbReference>
<dbReference type="InterPro" id="IPR027417">
    <property type="entry name" value="P-loop_NTPase"/>
</dbReference>
<dbReference type="SUPFAM" id="SSF55315">
    <property type="entry name" value="L30e-like"/>
    <property type="match status" value="1"/>
</dbReference>
<dbReference type="AlphaFoldDB" id="A0AAV0T9X5"/>
<dbReference type="GO" id="GO:0005524">
    <property type="term" value="F:ATP binding"/>
    <property type="evidence" value="ECO:0007669"/>
    <property type="project" value="UniProtKB-KW"/>
</dbReference>
<keyword evidence="8" id="KW-1185">Reference proteome</keyword>
<accession>A0AAV0T9X5</accession>
<dbReference type="Gene3D" id="3.40.50.300">
    <property type="entry name" value="P-loop containing nucleotide triphosphate hydrolases"/>
    <property type="match status" value="1"/>
</dbReference>
<evidence type="ECO:0000313" key="7">
    <source>
        <dbReference type="EMBL" id="CAI5715458.1"/>
    </source>
</evidence>
<dbReference type="Pfam" id="PF01248">
    <property type="entry name" value="Ribosomal_L7Ae"/>
    <property type="match status" value="1"/>
</dbReference>
<evidence type="ECO:0000256" key="4">
    <source>
        <dbReference type="ARBA" id="ARBA00022840"/>
    </source>
</evidence>
<evidence type="ECO:0000259" key="6">
    <source>
        <dbReference type="Pfam" id="PF01248"/>
    </source>
</evidence>
<dbReference type="PANTHER" id="PTHR11088:SF89">
    <property type="entry name" value="TRNA DIMETHYLALLYLTRANSFERASE"/>
    <property type="match status" value="1"/>
</dbReference>
<evidence type="ECO:0000256" key="5">
    <source>
        <dbReference type="RuleBase" id="RU003785"/>
    </source>
</evidence>
<dbReference type="Proteomes" id="UP001162031">
    <property type="component" value="Unassembled WGS sequence"/>
</dbReference>
<keyword evidence="4 5" id="KW-0067">ATP-binding</keyword>
<dbReference type="GO" id="GO:0052381">
    <property type="term" value="F:tRNA dimethylallyltransferase activity"/>
    <property type="evidence" value="ECO:0007669"/>
    <property type="project" value="InterPro"/>
</dbReference>
<feature type="domain" description="Ribosomal protein eL8/eL30/eS12/Gadd45" evidence="6">
    <location>
        <begin position="35"/>
        <end position="124"/>
    </location>
</feature>
<keyword evidence="3 5" id="KW-0547">Nucleotide-binding</keyword>
<comment type="caution">
    <text evidence="7">The sequence shown here is derived from an EMBL/GenBank/DDBJ whole genome shotgun (WGS) entry which is preliminary data.</text>
</comment>
<dbReference type="Pfam" id="PF01715">
    <property type="entry name" value="IPPT"/>
    <property type="match status" value="1"/>
</dbReference>
<protein>
    <recommendedName>
        <fullName evidence="6">Ribosomal protein eL8/eL30/eS12/Gadd45 domain-containing protein</fullName>
    </recommendedName>
</protein>
<comment type="similarity">
    <text evidence="1 5">Belongs to the IPP transferase family.</text>
</comment>
<evidence type="ECO:0000313" key="8">
    <source>
        <dbReference type="Proteomes" id="UP001162031"/>
    </source>
</evidence>
<dbReference type="Gene3D" id="1.10.20.140">
    <property type="match status" value="1"/>
</dbReference>
<organism evidence="7 8">
    <name type="scientific">Hyaloperonospora brassicae</name>
    <name type="common">Brassica downy mildew</name>
    <name type="synonym">Peronospora brassicae</name>
    <dbReference type="NCBI Taxonomy" id="162125"/>
    <lineage>
        <taxon>Eukaryota</taxon>
        <taxon>Sar</taxon>
        <taxon>Stramenopiles</taxon>
        <taxon>Oomycota</taxon>
        <taxon>Peronosporomycetes</taxon>
        <taxon>Peronosporales</taxon>
        <taxon>Peronosporaceae</taxon>
        <taxon>Hyaloperonospora</taxon>
    </lineage>
</organism>
<name>A0AAV0T9X5_HYABA</name>
<reference evidence="7" key="1">
    <citation type="submission" date="2022-12" db="EMBL/GenBank/DDBJ databases">
        <authorList>
            <person name="Webb A."/>
        </authorList>
    </citation>
    <scope>NUCLEOTIDE SEQUENCE</scope>
    <source>
        <strain evidence="7">Hp1</strain>
    </source>
</reference>
<dbReference type="InterPro" id="IPR029064">
    <property type="entry name" value="Ribosomal_eL30-like_sf"/>
</dbReference>
<evidence type="ECO:0000256" key="1">
    <source>
        <dbReference type="ARBA" id="ARBA00005842"/>
    </source>
</evidence>
<dbReference type="InterPro" id="IPR018022">
    <property type="entry name" value="IPT"/>
</dbReference>
<dbReference type="Gene3D" id="3.30.1330.30">
    <property type="match status" value="1"/>
</dbReference>
<keyword evidence="2 5" id="KW-0808">Transferase</keyword>
<dbReference type="InterPro" id="IPR039657">
    <property type="entry name" value="Dimethylallyltransferase"/>
</dbReference>
<evidence type="ECO:0000256" key="2">
    <source>
        <dbReference type="ARBA" id="ARBA00022679"/>
    </source>
</evidence>
<dbReference type="GO" id="GO:0005739">
    <property type="term" value="C:mitochondrion"/>
    <property type="evidence" value="ECO:0007669"/>
    <property type="project" value="TreeGrafter"/>
</dbReference>
<dbReference type="GO" id="GO:0006400">
    <property type="term" value="P:tRNA modification"/>
    <property type="evidence" value="ECO:0007669"/>
    <property type="project" value="TreeGrafter"/>
</dbReference>
<evidence type="ECO:0000256" key="3">
    <source>
        <dbReference type="ARBA" id="ARBA00022741"/>
    </source>
</evidence>
<sequence length="620" mass="69445">MPAAPVTRARVARPWTLPQYTELPKDERDIVLDRLQKEVALVPTTRRYSVRGVNHVARAIAKRDVAVVVFAADPESRAFGHVPLLCRLHDVPVCVLHASSQTLGRLFGLSRLAAVALRRAPETSAATDPQMDAAARAREIERLESITAFLVAKASTRVSTCSCPRGPVRRIALLRKVLVVIGTTGAGKTKLSVDLAKAVGGEIVNSDAMQMYRGLDVATAKITEQEKQGIPHHLFDVVDPSSRCDVLEFKRLALRAIDDVLARGRVPIVVGGTMYYTQSILWKSQLLDDVPLKASVAPQLQKQRQWTPDALYARLQAVDPVMAARLHVNNVRKVERSLQVFEQTGVPHSELLARQERDARNVEKYFDACAFWVHASKPVLSERLVKRVDTMLSSGLLEEIRGLRAQLKEHPPRLHPDIDTEEAQNSVGISQAIGYKEFQPYFDALEAAAGKPDDPQALETILDSCIEQLNIGTRQYARRQLSWIRNKFVTKNIPVYQLDSSDVTKWATLVADPAIEIARKFVKGEAISSHQTVQQQQPEAAKTVSLEDKFEKNSCAVCHGREFTGKKQWAEHLRSKGHKFHLKRIKLQKEQEEREVLLGKKRCEEEKDELDLQPQTDTES</sequence>
<dbReference type="SUPFAM" id="SSF52540">
    <property type="entry name" value="P-loop containing nucleoside triphosphate hydrolases"/>
    <property type="match status" value="1"/>
</dbReference>
<proteinExistence type="inferred from homology"/>
<dbReference type="PANTHER" id="PTHR11088">
    <property type="entry name" value="TRNA DIMETHYLALLYLTRANSFERASE"/>
    <property type="match status" value="1"/>
</dbReference>
<dbReference type="EMBL" id="CANTFL010000144">
    <property type="protein sequence ID" value="CAI5715458.1"/>
    <property type="molecule type" value="Genomic_DNA"/>
</dbReference>
<dbReference type="InterPro" id="IPR004038">
    <property type="entry name" value="Ribosomal_eL8/eL30/eS12/Gad45"/>
</dbReference>
<gene>
    <name evidence="7" type="ORF">HBR001_LOCUS1440</name>
</gene>
<dbReference type="NCBIfam" id="TIGR00174">
    <property type="entry name" value="miaA"/>
    <property type="match status" value="1"/>
</dbReference>